<name>A0ACC0UQH0_9HYPO</name>
<protein>
    <submittedName>
        <fullName evidence="1">Uncharacterized protein</fullName>
    </submittedName>
</protein>
<keyword evidence="2" id="KW-1185">Reference proteome</keyword>
<sequence>MVLTYGVWNTLGKFLAPLVLLVCERINPNGYLVPIATQWAFLGIMLPIFLWLPETPQYYAERDHDERGKKALSRVNGNVPGYDVELEYSIIRNSIMEQRRRRRELGEEGLGWRQLLRSYVDCFRGANARRTLGAAMPVCAQQLTGLSFLKTYSSLFFRQAGFDDPFMITTVISKDFSLSEDSRMLISSQ</sequence>
<reference evidence="1" key="1">
    <citation type="submission" date="2022-10" db="EMBL/GenBank/DDBJ databases">
        <title>Complete Genome of Trichothecium roseum strain YXFP-22015, a Plant Pathogen Isolated from Citrus.</title>
        <authorList>
            <person name="Wang Y."/>
            <person name="Zhu L."/>
        </authorList>
    </citation>
    <scope>NUCLEOTIDE SEQUENCE</scope>
    <source>
        <strain evidence="1">YXFP-22015</strain>
    </source>
</reference>
<dbReference type="EMBL" id="CM047948">
    <property type="protein sequence ID" value="KAI9896358.1"/>
    <property type="molecule type" value="Genomic_DNA"/>
</dbReference>
<evidence type="ECO:0000313" key="2">
    <source>
        <dbReference type="Proteomes" id="UP001163324"/>
    </source>
</evidence>
<comment type="caution">
    <text evidence="1">The sequence shown here is derived from an EMBL/GenBank/DDBJ whole genome shotgun (WGS) entry which is preliminary data.</text>
</comment>
<dbReference type="Proteomes" id="UP001163324">
    <property type="component" value="Chromosome 9"/>
</dbReference>
<organism evidence="1 2">
    <name type="scientific">Trichothecium roseum</name>
    <dbReference type="NCBI Taxonomy" id="47278"/>
    <lineage>
        <taxon>Eukaryota</taxon>
        <taxon>Fungi</taxon>
        <taxon>Dikarya</taxon>
        <taxon>Ascomycota</taxon>
        <taxon>Pezizomycotina</taxon>
        <taxon>Sordariomycetes</taxon>
        <taxon>Hypocreomycetidae</taxon>
        <taxon>Hypocreales</taxon>
        <taxon>Hypocreales incertae sedis</taxon>
        <taxon>Trichothecium</taxon>
    </lineage>
</organism>
<gene>
    <name evidence="1" type="ORF">N3K66_008530</name>
</gene>
<evidence type="ECO:0000313" key="1">
    <source>
        <dbReference type="EMBL" id="KAI9896358.1"/>
    </source>
</evidence>
<accession>A0ACC0UQH0</accession>
<proteinExistence type="predicted"/>